<name>V5BUX0_9GAMM</name>
<organism evidence="1 2">
    <name type="scientific">Methyloglobulus morosus KoM1</name>
    <dbReference type="NCBI Taxonomy" id="1116472"/>
    <lineage>
        <taxon>Bacteria</taxon>
        <taxon>Pseudomonadati</taxon>
        <taxon>Pseudomonadota</taxon>
        <taxon>Gammaproteobacteria</taxon>
        <taxon>Methylococcales</taxon>
        <taxon>Methylococcaceae</taxon>
        <taxon>Methyloglobulus</taxon>
    </lineage>
</organism>
<dbReference type="AlphaFoldDB" id="V5BUX0"/>
<protein>
    <submittedName>
        <fullName evidence="1">Uncharacterized protein</fullName>
    </submittedName>
</protein>
<dbReference type="Proteomes" id="UP000017842">
    <property type="component" value="Unassembled WGS sequence"/>
</dbReference>
<dbReference type="EMBL" id="AYLO01000089">
    <property type="protein sequence ID" value="ESS71659.1"/>
    <property type="molecule type" value="Genomic_DNA"/>
</dbReference>
<dbReference type="STRING" id="1116472.MGMO_93c00170"/>
<gene>
    <name evidence="1" type="ORF">MGMO_93c00170</name>
</gene>
<evidence type="ECO:0000313" key="1">
    <source>
        <dbReference type="EMBL" id="ESS71659.1"/>
    </source>
</evidence>
<dbReference type="RefSeq" id="WP_023495268.1">
    <property type="nucleotide sequence ID" value="NZ_AYLO01000089.1"/>
</dbReference>
<comment type="caution">
    <text evidence="1">The sequence shown here is derived from an EMBL/GenBank/DDBJ whole genome shotgun (WGS) entry which is preliminary data.</text>
</comment>
<evidence type="ECO:0000313" key="2">
    <source>
        <dbReference type="Proteomes" id="UP000017842"/>
    </source>
</evidence>
<accession>V5BUX0</accession>
<dbReference type="Pfam" id="PF21983">
    <property type="entry name" value="NikA-like"/>
    <property type="match status" value="1"/>
</dbReference>
<sequence length="123" mass="13365">MKIESTSNRKTTTPIKVCCTPDERQTLIEKAGQCGLSVSNFLRTVGLGFGIVSLVDHRKVDELVRINGDLGRLGGLLKLCLGNEASFQHVSTHGYKEQIVATISDIKANQASMKAIIKQVVKP</sequence>
<keyword evidence="2" id="KW-1185">Reference proteome</keyword>
<dbReference type="eggNOG" id="ENOG5031AZX">
    <property type="taxonomic scope" value="Bacteria"/>
</dbReference>
<dbReference type="InterPro" id="IPR053842">
    <property type="entry name" value="NikA-like"/>
</dbReference>
<dbReference type="OrthoDB" id="8966807at2"/>
<proteinExistence type="predicted"/>
<reference evidence="1 2" key="1">
    <citation type="journal article" date="2013" name="Genome Announc.">
        <title>Draft Genome Sequence of the Methanotrophic Gammaproteobacterium Methyloglobulus morosus DSM 22980 Strain KoM1.</title>
        <authorList>
            <person name="Poehlein A."/>
            <person name="Deutzmann J.S."/>
            <person name="Daniel R."/>
            <person name="Simeonova D.D."/>
        </authorList>
    </citation>
    <scope>NUCLEOTIDE SEQUENCE [LARGE SCALE GENOMIC DNA]</scope>
    <source>
        <strain evidence="1 2">KoM1</strain>
    </source>
</reference>